<protein>
    <submittedName>
        <fullName evidence="1">Uncharacterized protein</fullName>
    </submittedName>
</protein>
<sequence length="33" mass="3969">MQDAVEPEKNRLDRLVRKNLLVPNKRGIIPLWR</sequence>
<evidence type="ECO:0000313" key="1">
    <source>
        <dbReference type="EMBL" id="ADY56986.1"/>
    </source>
</evidence>
<dbReference type="HOGENOM" id="CLU_3384223_0_0_9"/>
<dbReference type="AlphaFoldDB" id="F0SXS5"/>
<gene>
    <name evidence="1" type="ordered locus">Sgly_2713</name>
</gene>
<reference evidence="2" key="2">
    <citation type="submission" date="2011-02" db="EMBL/GenBank/DDBJ databases">
        <title>The complete genome of Syntrophobotulus glycolicus DSM 8271.</title>
        <authorList>
            <person name="Lucas S."/>
            <person name="Copeland A."/>
            <person name="Lapidus A."/>
            <person name="Bruce D."/>
            <person name="Goodwin L."/>
            <person name="Pitluck S."/>
            <person name="Kyrpides N."/>
            <person name="Mavromatis K."/>
            <person name="Pagani I."/>
            <person name="Ivanova N."/>
            <person name="Mikhailova N."/>
            <person name="Chertkov O."/>
            <person name="Held B."/>
            <person name="Detter J.C."/>
            <person name="Tapia R."/>
            <person name="Han C."/>
            <person name="Land M."/>
            <person name="Hauser L."/>
            <person name="Markowitz V."/>
            <person name="Cheng J.-F."/>
            <person name="Hugenholtz P."/>
            <person name="Woyke T."/>
            <person name="Wu D."/>
            <person name="Spring S."/>
            <person name="Schroeder M."/>
            <person name="Brambilla E."/>
            <person name="Klenk H.-P."/>
            <person name="Eisen J.A."/>
        </authorList>
    </citation>
    <scope>NUCLEOTIDE SEQUENCE [LARGE SCALE GENOMIC DNA]</scope>
    <source>
        <strain evidence="2">DSM 8271 / FlGlyR</strain>
    </source>
</reference>
<keyword evidence="2" id="KW-1185">Reference proteome</keyword>
<accession>F0SXS5</accession>
<name>F0SXS5_SYNGF</name>
<proteinExistence type="predicted"/>
<evidence type="ECO:0000313" key="2">
    <source>
        <dbReference type="Proteomes" id="UP000007488"/>
    </source>
</evidence>
<organism evidence="1 2">
    <name type="scientific">Syntrophobotulus glycolicus (strain DSM 8271 / FlGlyR)</name>
    <dbReference type="NCBI Taxonomy" id="645991"/>
    <lineage>
        <taxon>Bacteria</taxon>
        <taxon>Bacillati</taxon>
        <taxon>Bacillota</taxon>
        <taxon>Clostridia</taxon>
        <taxon>Eubacteriales</taxon>
        <taxon>Desulfitobacteriaceae</taxon>
        <taxon>Syntrophobotulus</taxon>
    </lineage>
</organism>
<dbReference type="KEGG" id="sgy:Sgly_2713"/>
<dbReference type="EMBL" id="CP002547">
    <property type="protein sequence ID" value="ADY56986.1"/>
    <property type="molecule type" value="Genomic_DNA"/>
</dbReference>
<reference evidence="1 2" key="1">
    <citation type="journal article" date="2011" name="Stand. Genomic Sci.">
        <title>Complete genome sequence of Syntrophobotulus glycolicus type strain (FlGlyR).</title>
        <authorList>
            <person name="Han C."/>
            <person name="Mwirichia R."/>
            <person name="Chertkov O."/>
            <person name="Held B."/>
            <person name="Lapidus A."/>
            <person name="Nolan M."/>
            <person name="Lucas S."/>
            <person name="Hammon N."/>
            <person name="Deshpande S."/>
            <person name="Cheng J.F."/>
            <person name="Tapia R."/>
            <person name="Goodwin L."/>
            <person name="Pitluck S."/>
            <person name="Huntemann M."/>
            <person name="Liolios K."/>
            <person name="Ivanova N."/>
            <person name="Pagani I."/>
            <person name="Mavromatis K."/>
            <person name="Ovchinikova G."/>
            <person name="Pati A."/>
            <person name="Chen A."/>
            <person name="Palaniappan K."/>
            <person name="Land M."/>
            <person name="Hauser L."/>
            <person name="Brambilla E.M."/>
            <person name="Rohde M."/>
            <person name="Spring S."/>
            <person name="Sikorski J."/>
            <person name="Goker M."/>
            <person name="Woyke T."/>
            <person name="Bristow J."/>
            <person name="Eisen J.A."/>
            <person name="Markowitz V."/>
            <person name="Hugenholtz P."/>
            <person name="Kyrpides N.C."/>
            <person name="Klenk H.P."/>
            <person name="Detter J.C."/>
        </authorList>
    </citation>
    <scope>NUCLEOTIDE SEQUENCE [LARGE SCALE GENOMIC DNA]</scope>
    <source>
        <strain evidence="2">DSM 8271 / FlGlyR</strain>
    </source>
</reference>
<dbReference type="Proteomes" id="UP000007488">
    <property type="component" value="Chromosome"/>
</dbReference>